<reference evidence="1" key="2">
    <citation type="submission" date="2020-05" db="UniProtKB">
        <authorList>
            <consortium name="EnsemblMetazoa"/>
        </authorList>
    </citation>
    <scope>IDENTIFICATION</scope>
    <source>
        <strain evidence="1">WRAIR2</strain>
    </source>
</reference>
<dbReference type="Proteomes" id="UP000075884">
    <property type="component" value="Unassembled WGS sequence"/>
</dbReference>
<dbReference type="AlphaFoldDB" id="A0A182NX22"/>
<accession>A0A182NX22</accession>
<dbReference type="EnsemblMetazoa" id="ADIR014419-RA">
    <property type="protein sequence ID" value="ADIR014419-PA"/>
    <property type="gene ID" value="ADIR014419"/>
</dbReference>
<protein>
    <submittedName>
        <fullName evidence="1">Uncharacterized protein</fullName>
    </submittedName>
</protein>
<name>A0A182NX22_9DIPT</name>
<dbReference type="VEuPathDB" id="VectorBase:ADIR014419"/>
<evidence type="ECO:0000313" key="2">
    <source>
        <dbReference type="Proteomes" id="UP000075884"/>
    </source>
</evidence>
<keyword evidence="2" id="KW-1185">Reference proteome</keyword>
<sequence length="25" mass="3097">MTFSYTRRISYICESFNLYLFILKS</sequence>
<evidence type="ECO:0000313" key="1">
    <source>
        <dbReference type="EnsemblMetazoa" id="ADIR014419-PA"/>
    </source>
</evidence>
<organism evidence="1 2">
    <name type="scientific">Anopheles dirus</name>
    <dbReference type="NCBI Taxonomy" id="7168"/>
    <lineage>
        <taxon>Eukaryota</taxon>
        <taxon>Metazoa</taxon>
        <taxon>Ecdysozoa</taxon>
        <taxon>Arthropoda</taxon>
        <taxon>Hexapoda</taxon>
        <taxon>Insecta</taxon>
        <taxon>Pterygota</taxon>
        <taxon>Neoptera</taxon>
        <taxon>Endopterygota</taxon>
        <taxon>Diptera</taxon>
        <taxon>Nematocera</taxon>
        <taxon>Culicoidea</taxon>
        <taxon>Culicidae</taxon>
        <taxon>Anophelinae</taxon>
        <taxon>Anopheles</taxon>
    </lineage>
</organism>
<reference evidence="2" key="1">
    <citation type="submission" date="2013-03" db="EMBL/GenBank/DDBJ databases">
        <title>The Genome Sequence of Anopheles dirus WRAIR2.</title>
        <authorList>
            <consortium name="The Broad Institute Genomics Platform"/>
            <person name="Neafsey D.E."/>
            <person name="Walton C."/>
            <person name="Walker B."/>
            <person name="Young S.K."/>
            <person name="Zeng Q."/>
            <person name="Gargeya S."/>
            <person name="Fitzgerald M."/>
            <person name="Haas B."/>
            <person name="Abouelleil A."/>
            <person name="Allen A.W."/>
            <person name="Alvarado L."/>
            <person name="Arachchi H.M."/>
            <person name="Berlin A.M."/>
            <person name="Chapman S.B."/>
            <person name="Gainer-Dewar J."/>
            <person name="Goldberg J."/>
            <person name="Griggs A."/>
            <person name="Gujja S."/>
            <person name="Hansen M."/>
            <person name="Howarth C."/>
            <person name="Imamovic A."/>
            <person name="Ireland A."/>
            <person name="Larimer J."/>
            <person name="McCowan C."/>
            <person name="Murphy C."/>
            <person name="Pearson M."/>
            <person name="Poon T.W."/>
            <person name="Priest M."/>
            <person name="Roberts A."/>
            <person name="Saif S."/>
            <person name="Shea T."/>
            <person name="Sisk P."/>
            <person name="Sykes S."/>
            <person name="Wortman J."/>
            <person name="Nusbaum C."/>
            <person name="Birren B."/>
        </authorList>
    </citation>
    <scope>NUCLEOTIDE SEQUENCE [LARGE SCALE GENOMIC DNA]</scope>
    <source>
        <strain evidence="2">WRAIR2</strain>
    </source>
</reference>
<proteinExistence type="predicted"/>